<dbReference type="Pfam" id="PF07726">
    <property type="entry name" value="AAA_3"/>
    <property type="match status" value="1"/>
</dbReference>
<dbReference type="AlphaFoldDB" id="A0AAW7Y4X1"/>
<dbReference type="GO" id="GO:0016887">
    <property type="term" value="F:ATP hydrolysis activity"/>
    <property type="evidence" value="ECO:0007669"/>
    <property type="project" value="InterPro"/>
</dbReference>
<evidence type="ECO:0000313" key="7">
    <source>
        <dbReference type="Proteomes" id="UP001170624"/>
    </source>
</evidence>
<evidence type="ECO:0000256" key="3">
    <source>
        <dbReference type="ARBA" id="ARBA00061607"/>
    </source>
</evidence>
<evidence type="ECO:0000313" key="6">
    <source>
        <dbReference type="EMBL" id="MDO6541630.1"/>
    </source>
</evidence>
<comment type="similarity">
    <text evidence="3">Belongs to the MoxR family.</text>
</comment>
<dbReference type="FunFam" id="3.40.50.300:FF:000640">
    <property type="entry name" value="MoxR family ATPase"/>
    <property type="match status" value="1"/>
</dbReference>
<dbReference type="Pfam" id="PF17863">
    <property type="entry name" value="AAA_lid_2"/>
    <property type="match status" value="1"/>
</dbReference>
<dbReference type="Gene3D" id="3.40.50.300">
    <property type="entry name" value="P-loop containing nucleotide triphosphate hydrolases"/>
    <property type="match status" value="1"/>
</dbReference>
<evidence type="ECO:0000256" key="2">
    <source>
        <dbReference type="ARBA" id="ARBA00022840"/>
    </source>
</evidence>
<dbReference type="CDD" id="cd00009">
    <property type="entry name" value="AAA"/>
    <property type="match status" value="1"/>
</dbReference>
<feature type="domain" description="ATPase AAA-3" evidence="4">
    <location>
        <begin position="38"/>
        <end position="170"/>
    </location>
</feature>
<dbReference type="SUPFAM" id="SSF52540">
    <property type="entry name" value="P-loop containing nucleoside triphosphate hydrolases"/>
    <property type="match status" value="1"/>
</dbReference>
<keyword evidence="2" id="KW-0067">ATP-binding</keyword>
<dbReference type="GO" id="GO:0005524">
    <property type="term" value="F:ATP binding"/>
    <property type="evidence" value="ECO:0007669"/>
    <property type="project" value="UniProtKB-KW"/>
</dbReference>
<evidence type="ECO:0000259" key="5">
    <source>
        <dbReference type="Pfam" id="PF17863"/>
    </source>
</evidence>
<dbReference type="Gene3D" id="1.10.8.80">
    <property type="entry name" value="Magnesium chelatase subunit I, C-Terminal domain"/>
    <property type="match status" value="1"/>
</dbReference>
<proteinExistence type="inferred from homology"/>
<comment type="caution">
    <text evidence="6">The sequence shown here is derived from an EMBL/GenBank/DDBJ whole genome shotgun (WGS) entry which is preliminary data.</text>
</comment>
<dbReference type="InterPro" id="IPR041628">
    <property type="entry name" value="ChlI/MoxR_AAA_lid"/>
</dbReference>
<dbReference type="Proteomes" id="UP001170624">
    <property type="component" value="Unassembled WGS sequence"/>
</dbReference>
<dbReference type="InterPro" id="IPR011703">
    <property type="entry name" value="ATPase_AAA-3"/>
</dbReference>
<gene>
    <name evidence="6" type="ORF">Q4568_03755</name>
</gene>
<name>A0AAW7Y4X1_9GAMM</name>
<sequence>MNHAQQAINQLIQQTEKSVIGQSHVVQALVIGLLTNGHVLLEGLPGTAKTRSVKSLANALNTDFGRIQFTPDLLPSDVTGTEVYQDLDGKPQLHFQPGPIFNSIVLADEINRAPAKVQAALLEAMAENTITVGDKTHQLPELFMVLATQNPIEQEGTYPLPEAQMDRFIMKVTVDYPDDDAEAEIIRLVRSEEVVNPDSTSNSALNGTLNSAVNGGDSLADTQTQVRNIDPANILAARQALPTVEVSDLIERYIVGLVMATRKPERYPDSRLARWIDVGASPRASIALDKCARANAWLQGKTYVEPDDIRAVAANVLGHRFTLSYDALADGITRQDVVNELLDHVVIG</sequence>
<evidence type="ECO:0000259" key="4">
    <source>
        <dbReference type="Pfam" id="PF07726"/>
    </source>
</evidence>
<dbReference type="InterPro" id="IPR050764">
    <property type="entry name" value="CbbQ/NirQ/NorQ/GpvN"/>
</dbReference>
<dbReference type="PANTHER" id="PTHR42759:SF1">
    <property type="entry name" value="MAGNESIUM-CHELATASE SUBUNIT CHLD"/>
    <property type="match status" value="1"/>
</dbReference>
<dbReference type="EMBL" id="JAUOPU010000002">
    <property type="protein sequence ID" value="MDO6541630.1"/>
    <property type="molecule type" value="Genomic_DNA"/>
</dbReference>
<evidence type="ECO:0000256" key="1">
    <source>
        <dbReference type="ARBA" id="ARBA00022741"/>
    </source>
</evidence>
<dbReference type="PANTHER" id="PTHR42759">
    <property type="entry name" value="MOXR FAMILY PROTEIN"/>
    <property type="match status" value="1"/>
</dbReference>
<feature type="domain" description="ChlI/MoxR AAA lid" evidence="5">
    <location>
        <begin position="274"/>
        <end position="340"/>
    </location>
</feature>
<keyword evidence="1" id="KW-0547">Nucleotide-binding</keyword>
<dbReference type="InterPro" id="IPR027417">
    <property type="entry name" value="P-loop_NTPase"/>
</dbReference>
<organism evidence="6 7">
    <name type="scientific">Photobacterium sanguinicancri</name>
    <dbReference type="NCBI Taxonomy" id="875932"/>
    <lineage>
        <taxon>Bacteria</taxon>
        <taxon>Pseudomonadati</taxon>
        <taxon>Pseudomonadota</taxon>
        <taxon>Gammaproteobacteria</taxon>
        <taxon>Vibrionales</taxon>
        <taxon>Vibrionaceae</taxon>
        <taxon>Photobacterium</taxon>
    </lineage>
</organism>
<dbReference type="PIRSF" id="PIRSF002849">
    <property type="entry name" value="AAA_ATPase_chaperone_MoxR_prd"/>
    <property type="match status" value="1"/>
</dbReference>
<protein>
    <submittedName>
        <fullName evidence="6">MoxR family ATPase</fullName>
    </submittedName>
</protein>
<reference evidence="6" key="1">
    <citation type="submission" date="2023-07" db="EMBL/GenBank/DDBJ databases">
        <title>Genome content predicts the carbon catabolic preferences of heterotrophic bacteria.</title>
        <authorList>
            <person name="Gralka M."/>
        </authorList>
    </citation>
    <scope>NUCLEOTIDE SEQUENCE</scope>
    <source>
        <strain evidence="6">G2M05</strain>
    </source>
</reference>
<accession>A0AAW7Y4X1</accession>